<dbReference type="Gene3D" id="3.80.10.10">
    <property type="entry name" value="Ribonuclease Inhibitor"/>
    <property type="match status" value="2"/>
</dbReference>
<evidence type="ECO:0008006" key="4">
    <source>
        <dbReference type="Google" id="ProtNLM"/>
    </source>
</evidence>
<gene>
    <name evidence="2" type="ORF">EC957_005718</name>
</gene>
<evidence type="ECO:0000256" key="1">
    <source>
        <dbReference type="SAM" id="MobiDB-lite"/>
    </source>
</evidence>
<dbReference type="Proteomes" id="UP000723463">
    <property type="component" value="Unassembled WGS sequence"/>
</dbReference>
<proteinExistence type="predicted"/>
<accession>A0A9P6K6N9</accession>
<protein>
    <recommendedName>
        <fullName evidence="4">F-box domain-containing protein</fullName>
    </recommendedName>
</protein>
<comment type="caution">
    <text evidence="2">The sequence shown here is derived from an EMBL/GenBank/DDBJ whole genome shotgun (WGS) entry which is preliminary data.</text>
</comment>
<evidence type="ECO:0000313" key="2">
    <source>
        <dbReference type="EMBL" id="KAF9548784.1"/>
    </source>
</evidence>
<reference evidence="2" key="1">
    <citation type="journal article" date="2020" name="Fungal Divers.">
        <title>Resolving the Mortierellaceae phylogeny through synthesis of multi-gene phylogenetics and phylogenomics.</title>
        <authorList>
            <person name="Vandepol N."/>
            <person name="Liber J."/>
            <person name="Desiro A."/>
            <person name="Na H."/>
            <person name="Kennedy M."/>
            <person name="Barry K."/>
            <person name="Grigoriev I.V."/>
            <person name="Miller A.N."/>
            <person name="O'Donnell K."/>
            <person name="Stajich J.E."/>
            <person name="Bonito G."/>
        </authorList>
    </citation>
    <scope>NUCLEOTIDE SEQUENCE</scope>
    <source>
        <strain evidence="2">NRRL 2591</strain>
    </source>
</reference>
<evidence type="ECO:0000313" key="3">
    <source>
        <dbReference type="Proteomes" id="UP000723463"/>
    </source>
</evidence>
<name>A0A9P6K6N9_9FUNG</name>
<dbReference type="SUPFAM" id="SSF52047">
    <property type="entry name" value="RNI-like"/>
    <property type="match status" value="1"/>
</dbReference>
<organism evidence="2 3">
    <name type="scientific">Mortierella hygrophila</name>
    <dbReference type="NCBI Taxonomy" id="979708"/>
    <lineage>
        <taxon>Eukaryota</taxon>
        <taxon>Fungi</taxon>
        <taxon>Fungi incertae sedis</taxon>
        <taxon>Mucoromycota</taxon>
        <taxon>Mortierellomycotina</taxon>
        <taxon>Mortierellomycetes</taxon>
        <taxon>Mortierellales</taxon>
        <taxon>Mortierellaceae</taxon>
        <taxon>Mortierella</taxon>
    </lineage>
</organism>
<sequence length="525" mass="60084">MDTNHHSQQQHVFITSDEPLDRRQVALHFSWFLDKPTLLACLRVSRSWFVALEPCLWHSFTLLRDHPNPASPHQPRQVTQQRQQDRTASLPRRYPTLGSIQRNARHIARLRYFGELPLLEALVPHLNQLRYLEATRYTGDVKQLLKQNAATLHTLIFRSDPFIPGDTITIDWIWRHLLDFTALRVLELNGAIVSDYEGTKFGLLCRKLTSLSLIDSKLLERPKSEDEFLNIRTLVLDRSFLPKEDQSPLFELCPALENFTWRSRSGKLSTFKFLVFLNAGRGEALSGLDLSGSPITDSDLAGIIRLLPGLTRLRACNSLFGPEATRVVTEMRQHQIQELILLQCPGFTQTYTQEVLRTCSRLRVFSAPAVNAVEMSQLQWSCTGLEELDISIAGTRRLPGRVTPRHRGIYSQLAVLTNLRVLRLGEVTDMEEGPFLLDLRVHSGLGLLSTLGRLEVFDCEKLKPVMEFFDLQWVVRNWGSLKRLIGSVHPNYEQRDLSNEFLSSQLPDLETYLTQNECALALAWK</sequence>
<dbReference type="InterPro" id="IPR032675">
    <property type="entry name" value="LRR_dom_sf"/>
</dbReference>
<feature type="region of interest" description="Disordered" evidence="1">
    <location>
        <begin position="68"/>
        <end position="92"/>
    </location>
</feature>
<keyword evidence="3" id="KW-1185">Reference proteome</keyword>
<dbReference type="AlphaFoldDB" id="A0A9P6K6N9"/>
<dbReference type="EMBL" id="JAAAXW010000026">
    <property type="protein sequence ID" value="KAF9548784.1"/>
    <property type="molecule type" value="Genomic_DNA"/>
</dbReference>